<dbReference type="CDD" id="cd07205">
    <property type="entry name" value="Pat_PNPLA6_PNPLA7_NTE1_like"/>
    <property type="match status" value="1"/>
</dbReference>
<protein>
    <submittedName>
        <fullName evidence="13">NTE family protein</fullName>
    </submittedName>
</protein>
<dbReference type="SUPFAM" id="SSF52151">
    <property type="entry name" value="FabD/lysophospholipase-like"/>
    <property type="match status" value="1"/>
</dbReference>
<dbReference type="GO" id="GO:0005737">
    <property type="term" value="C:cytoplasm"/>
    <property type="evidence" value="ECO:0007669"/>
    <property type="project" value="UniProtKB-SubCell"/>
</dbReference>
<gene>
    <name evidence="13" type="ORF">SAMN05216289_11229</name>
</gene>
<feature type="domain" description="PNPLA" evidence="12">
    <location>
        <begin position="322"/>
        <end position="482"/>
    </location>
</feature>
<keyword evidence="4" id="KW-0812">Transmembrane</keyword>
<keyword evidence="5 10" id="KW-0378">Hydrolase</keyword>
<keyword evidence="6 10" id="KW-0442">Lipid degradation</keyword>
<name>A0A1I4XTS6_9GAMM</name>
<feature type="short sequence motif" description="GXSXG" evidence="10">
    <location>
        <begin position="353"/>
        <end position="357"/>
    </location>
</feature>
<dbReference type="InterPro" id="IPR050301">
    <property type="entry name" value="NTE"/>
</dbReference>
<evidence type="ECO:0000256" key="9">
    <source>
        <dbReference type="ARBA" id="ARBA00023136"/>
    </source>
</evidence>
<dbReference type="GO" id="GO:0016020">
    <property type="term" value="C:membrane"/>
    <property type="evidence" value="ECO:0007669"/>
    <property type="project" value="UniProtKB-SubCell"/>
</dbReference>
<evidence type="ECO:0000256" key="6">
    <source>
        <dbReference type="ARBA" id="ARBA00022963"/>
    </source>
</evidence>
<dbReference type="InterPro" id="IPR056556">
    <property type="entry name" value="NTE1_P-loop_dom"/>
</dbReference>
<dbReference type="InterPro" id="IPR000595">
    <property type="entry name" value="cNMP-bd_dom"/>
</dbReference>
<evidence type="ECO:0000256" key="1">
    <source>
        <dbReference type="ARBA" id="ARBA00004370"/>
    </source>
</evidence>
<dbReference type="Pfam" id="PF01734">
    <property type="entry name" value="Patatin"/>
    <property type="match status" value="1"/>
</dbReference>
<keyword evidence="8 10" id="KW-0443">Lipid metabolism</keyword>
<feature type="domain" description="Cyclic nucleotide-binding" evidence="11">
    <location>
        <begin position="32"/>
        <end position="135"/>
    </location>
</feature>
<feature type="active site" description="Proton acceptor" evidence="10">
    <location>
        <position position="469"/>
    </location>
</feature>
<dbReference type="EMBL" id="FOVF01000012">
    <property type="protein sequence ID" value="SFN29285.1"/>
    <property type="molecule type" value="Genomic_DNA"/>
</dbReference>
<evidence type="ECO:0000256" key="7">
    <source>
        <dbReference type="ARBA" id="ARBA00022989"/>
    </source>
</evidence>
<evidence type="ECO:0000259" key="11">
    <source>
        <dbReference type="PROSITE" id="PS50042"/>
    </source>
</evidence>
<dbReference type="Proteomes" id="UP000198575">
    <property type="component" value="Unassembled WGS sequence"/>
</dbReference>
<sequence>MAQNQAHSRAGPICMDSVDTSQTRDILRALPLFRHLDDAALAELGGELQFFALPGGASLFEQGDTSDAFYVLKSGSLGAFRDDAGGQPRLVGVVAAGETVGEVGMIVDMPRNASVRALRDSELLRLSREAFDKLVNHHPKSMLAMARLAVRRLSAGEGEGSGSSLRTFAVLRHDAGVDVHGFAGELVRMLGAFGECAMISRETGEGRLSSWFNELEARTRYVVYVADADDHWQALCVRQADCLLLLANANDAPGDWPASACADASSALSRPRHLVLLHPGKLVHGAARRWLARTPLVPHHHVRDAHDIRRIARLLTGRCLSLVLSGGGARGFTQIGIVRALREAGLEIDCVGGTSIGAIIGAGVALEWSDQEMFDNYRHSFVASRPLGDYTLPLVALTRGRRVARLLREQFGESDITDLPLPYFCCSSNLSSGDLETHRHGPLWLWLRASCAIPGVLPPVCHRGQVYVDGAVINNLPTDIMHAQQPGAIAAVDIGADDALHTTLEEYNTPPMWKLLFEFGRGQRPGIFDILIRSGMVNAELASAERRHLATLLLEPPVRDIGLLDWKAYERAVEAGYQYALRVIGGRLERLHEQIPLRV</sequence>
<dbReference type="CDD" id="cd00038">
    <property type="entry name" value="CAP_ED"/>
    <property type="match status" value="1"/>
</dbReference>
<evidence type="ECO:0000256" key="5">
    <source>
        <dbReference type="ARBA" id="ARBA00022801"/>
    </source>
</evidence>
<dbReference type="GO" id="GO:0016042">
    <property type="term" value="P:lipid catabolic process"/>
    <property type="evidence" value="ECO:0007669"/>
    <property type="project" value="UniProtKB-UniRule"/>
</dbReference>
<dbReference type="SUPFAM" id="SSF51206">
    <property type="entry name" value="cAMP-binding domain-like"/>
    <property type="match status" value="1"/>
</dbReference>
<accession>A0A1I4XTS6</accession>
<dbReference type="PROSITE" id="PS51635">
    <property type="entry name" value="PNPLA"/>
    <property type="match status" value="1"/>
</dbReference>
<dbReference type="Gene3D" id="3.40.1090.10">
    <property type="entry name" value="Cytosolic phospholipase A2 catalytic domain"/>
    <property type="match status" value="2"/>
</dbReference>
<dbReference type="InterPro" id="IPR016035">
    <property type="entry name" value="Acyl_Trfase/lysoPLipase"/>
</dbReference>
<dbReference type="InterPro" id="IPR014710">
    <property type="entry name" value="RmlC-like_jellyroll"/>
</dbReference>
<evidence type="ECO:0000256" key="2">
    <source>
        <dbReference type="ARBA" id="ARBA00004496"/>
    </source>
</evidence>
<proteinExistence type="inferred from homology"/>
<reference evidence="13 14" key="1">
    <citation type="submission" date="2016-10" db="EMBL/GenBank/DDBJ databases">
        <authorList>
            <person name="de Groot N.N."/>
        </authorList>
    </citation>
    <scope>NUCLEOTIDE SEQUENCE [LARGE SCALE GENOMIC DNA]</scope>
    <source>
        <strain evidence="13 14">CGMCC 1.7659</strain>
    </source>
</reference>
<dbReference type="PROSITE" id="PS50042">
    <property type="entry name" value="CNMP_BINDING_3"/>
    <property type="match status" value="1"/>
</dbReference>
<evidence type="ECO:0000256" key="10">
    <source>
        <dbReference type="PROSITE-ProRule" id="PRU01161"/>
    </source>
</evidence>
<feature type="active site" description="Nucleophile" evidence="10">
    <location>
        <position position="355"/>
    </location>
</feature>
<dbReference type="GO" id="GO:0004622">
    <property type="term" value="F:phosphatidylcholine lysophospholipase activity"/>
    <property type="evidence" value="ECO:0007669"/>
    <property type="project" value="UniProtKB-ARBA"/>
</dbReference>
<comment type="subcellular location">
    <subcellularLocation>
        <location evidence="2">Cytoplasm</location>
    </subcellularLocation>
    <subcellularLocation>
        <location evidence="1">Membrane</location>
    </subcellularLocation>
</comment>
<keyword evidence="7" id="KW-1133">Transmembrane helix</keyword>
<evidence type="ECO:0000256" key="3">
    <source>
        <dbReference type="ARBA" id="ARBA00006636"/>
    </source>
</evidence>
<evidence type="ECO:0000256" key="8">
    <source>
        <dbReference type="ARBA" id="ARBA00023098"/>
    </source>
</evidence>
<organism evidence="13 14">
    <name type="scientific">Dokdonella immobilis</name>
    <dbReference type="NCBI Taxonomy" id="578942"/>
    <lineage>
        <taxon>Bacteria</taxon>
        <taxon>Pseudomonadati</taxon>
        <taxon>Pseudomonadota</taxon>
        <taxon>Gammaproteobacteria</taxon>
        <taxon>Lysobacterales</taxon>
        <taxon>Rhodanobacteraceae</taxon>
        <taxon>Dokdonella</taxon>
    </lineage>
</organism>
<comment type="similarity">
    <text evidence="3">Belongs to the NTE family.</text>
</comment>
<dbReference type="InterPro" id="IPR018490">
    <property type="entry name" value="cNMP-bd_dom_sf"/>
</dbReference>
<evidence type="ECO:0000313" key="14">
    <source>
        <dbReference type="Proteomes" id="UP000198575"/>
    </source>
</evidence>
<feature type="short sequence motif" description="GXGXXG" evidence="10">
    <location>
        <begin position="326"/>
        <end position="331"/>
    </location>
</feature>
<dbReference type="Gene3D" id="2.60.120.10">
    <property type="entry name" value="Jelly Rolls"/>
    <property type="match status" value="1"/>
</dbReference>
<evidence type="ECO:0000256" key="4">
    <source>
        <dbReference type="ARBA" id="ARBA00022692"/>
    </source>
</evidence>
<keyword evidence="9" id="KW-0472">Membrane</keyword>
<dbReference type="InterPro" id="IPR002641">
    <property type="entry name" value="PNPLA_dom"/>
</dbReference>
<dbReference type="PANTHER" id="PTHR14226:SF29">
    <property type="entry name" value="NEUROPATHY TARGET ESTERASE SWS"/>
    <property type="match status" value="1"/>
</dbReference>
<keyword evidence="14" id="KW-1185">Reference proteome</keyword>
<feature type="short sequence motif" description="DGA/G" evidence="10">
    <location>
        <begin position="469"/>
        <end position="471"/>
    </location>
</feature>
<dbReference type="SMART" id="SM00100">
    <property type="entry name" value="cNMP"/>
    <property type="match status" value="1"/>
</dbReference>
<dbReference type="Pfam" id="PF00027">
    <property type="entry name" value="cNMP_binding"/>
    <property type="match status" value="1"/>
</dbReference>
<dbReference type="AlphaFoldDB" id="A0A1I4XTS6"/>
<evidence type="ECO:0000259" key="12">
    <source>
        <dbReference type="PROSITE" id="PS51635"/>
    </source>
</evidence>
<dbReference type="PANTHER" id="PTHR14226">
    <property type="entry name" value="NEUROPATHY TARGET ESTERASE/SWISS CHEESE D.MELANOGASTER"/>
    <property type="match status" value="1"/>
</dbReference>
<dbReference type="STRING" id="578942.SAMN05216289_11229"/>
<evidence type="ECO:0000313" key="13">
    <source>
        <dbReference type="EMBL" id="SFN29285.1"/>
    </source>
</evidence>
<dbReference type="Pfam" id="PF24179">
    <property type="entry name" value="NTE_Ploop"/>
    <property type="match status" value="1"/>
</dbReference>